<evidence type="ECO:0000256" key="5">
    <source>
        <dbReference type="ARBA" id="ARBA00023136"/>
    </source>
</evidence>
<evidence type="ECO:0000256" key="2">
    <source>
        <dbReference type="ARBA" id="ARBA00004371"/>
    </source>
</evidence>
<gene>
    <name evidence="11" type="ORF">BB561_003799</name>
</gene>
<dbReference type="PANTHER" id="PTHR23354:SF131">
    <property type="entry name" value="MTOR-ASSOCIATED PROTEIN MEAK7"/>
    <property type="match status" value="1"/>
</dbReference>
<dbReference type="GO" id="GO:0005737">
    <property type="term" value="C:cytoplasm"/>
    <property type="evidence" value="ECO:0007669"/>
    <property type="project" value="UniProtKB-SubCell"/>
</dbReference>
<dbReference type="GO" id="GO:0005634">
    <property type="term" value="C:nucleus"/>
    <property type="evidence" value="ECO:0007669"/>
    <property type="project" value="TreeGrafter"/>
</dbReference>
<accession>A0A2T9YJG6</accession>
<comment type="subcellular location">
    <subcellularLocation>
        <location evidence="3">Cytoplasm</location>
    </subcellularLocation>
    <subcellularLocation>
        <location evidence="2">Lysosome</location>
    </subcellularLocation>
    <subcellularLocation>
        <location evidence="1">Membrane</location>
    </subcellularLocation>
</comment>
<dbReference type="Pfam" id="PF07534">
    <property type="entry name" value="TLD"/>
    <property type="match status" value="1"/>
</dbReference>
<sequence length="484" mass="55006">MGNAASSQVLVSPDSIISNRANFEQTLIKNSYKNLTGSTKLSPSIQNLLLGNWLNFVEFTKQADCTKTAKPAILSSEKYYSLIISLLKASATKNQNCVDIYNLLSQFNLPLISITRELYINALDFWQICGKFDSNSSSLEYIDHATADILFEFLHNRIQEFEEYEPYVLNSFSENSIFSSFSACFFRNFTFWNLEQFTEFYSKSLKFREIFQLALYNILRLNSSTNLILEQSTDLEEACVCCPQISSIYNINHSSYLRLDPYAAWCIQSKLEKQHKSQWSLIYCNPINGNSWNSFKSAIENKGHLLFIISQKSSPNIFGVYVESPIIKSPKWHGSSKNFFFKVDYSFDFLQNKDSATNAPAVQIFSTTGINSNFQYFNYGTTTLPNGLGFGGQHDFFGLWIDSSFTSGHSFQTATYLNKSPLSNKTEFEIQNISIYSLSKNTQVSLESSNNISAVSRNPEAVALLEMSNKEIYSKDFAENQSTL</sequence>
<evidence type="ECO:0000256" key="7">
    <source>
        <dbReference type="ARBA" id="ARBA00039594"/>
    </source>
</evidence>
<dbReference type="GO" id="GO:0016020">
    <property type="term" value="C:membrane"/>
    <property type="evidence" value="ECO:0007669"/>
    <property type="project" value="UniProtKB-SubCell"/>
</dbReference>
<evidence type="ECO:0000256" key="8">
    <source>
        <dbReference type="ARBA" id="ARBA00041780"/>
    </source>
</evidence>
<reference evidence="11 12" key="1">
    <citation type="journal article" date="2018" name="MBio">
        <title>Comparative Genomics Reveals the Core Gene Toolbox for the Fungus-Insect Symbiosis.</title>
        <authorList>
            <person name="Wang Y."/>
            <person name="Stata M."/>
            <person name="Wang W."/>
            <person name="Stajich J.E."/>
            <person name="White M.M."/>
            <person name="Moncalvo J.M."/>
        </authorList>
    </citation>
    <scope>NUCLEOTIDE SEQUENCE [LARGE SCALE GENOMIC DNA]</scope>
    <source>
        <strain evidence="11 12">SWE-8-4</strain>
    </source>
</reference>
<dbReference type="Proteomes" id="UP000245383">
    <property type="component" value="Unassembled WGS sequence"/>
</dbReference>
<evidence type="ECO:0000256" key="9">
    <source>
        <dbReference type="ARBA" id="ARBA00042134"/>
    </source>
</evidence>
<evidence type="ECO:0000256" key="1">
    <source>
        <dbReference type="ARBA" id="ARBA00004370"/>
    </source>
</evidence>
<dbReference type="OrthoDB" id="26679at2759"/>
<feature type="domain" description="TLDc" evidence="10">
    <location>
        <begin position="257"/>
        <end position="439"/>
    </location>
</feature>
<evidence type="ECO:0000256" key="6">
    <source>
        <dbReference type="ARBA" id="ARBA00023228"/>
    </source>
</evidence>
<keyword evidence="6" id="KW-0458">Lysosome</keyword>
<dbReference type="GO" id="GO:0006979">
    <property type="term" value="P:response to oxidative stress"/>
    <property type="evidence" value="ECO:0007669"/>
    <property type="project" value="TreeGrafter"/>
</dbReference>
<proteinExistence type="predicted"/>
<evidence type="ECO:0000313" key="11">
    <source>
        <dbReference type="EMBL" id="PVU92492.1"/>
    </source>
</evidence>
<keyword evidence="12" id="KW-1185">Reference proteome</keyword>
<evidence type="ECO:0000256" key="4">
    <source>
        <dbReference type="ARBA" id="ARBA00022490"/>
    </source>
</evidence>
<dbReference type="STRING" id="133385.A0A2T9YJG6"/>
<organism evidence="11 12">
    <name type="scientific">Smittium simulii</name>
    <dbReference type="NCBI Taxonomy" id="133385"/>
    <lineage>
        <taxon>Eukaryota</taxon>
        <taxon>Fungi</taxon>
        <taxon>Fungi incertae sedis</taxon>
        <taxon>Zoopagomycota</taxon>
        <taxon>Kickxellomycotina</taxon>
        <taxon>Harpellomycetes</taxon>
        <taxon>Harpellales</taxon>
        <taxon>Legeriomycetaceae</taxon>
        <taxon>Smittium</taxon>
    </lineage>
</organism>
<evidence type="ECO:0000256" key="3">
    <source>
        <dbReference type="ARBA" id="ARBA00004496"/>
    </source>
</evidence>
<comment type="caution">
    <text evidence="11">The sequence shown here is derived from an EMBL/GenBank/DDBJ whole genome shotgun (WGS) entry which is preliminary data.</text>
</comment>
<dbReference type="EMBL" id="MBFR01000160">
    <property type="protein sequence ID" value="PVU92492.1"/>
    <property type="molecule type" value="Genomic_DNA"/>
</dbReference>
<evidence type="ECO:0000259" key="10">
    <source>
        <dbReference type="PROSITE" id="PS51886"/>
    </source>
</evidence>
<keyword evidence="5" id="KW-0472">Membrane</keyword>
<dbReference type="PROSITE" id="PS51886">
    <property type="entry name" value="TLDC"/>
    <property type="match status" value="1"/>
</dbReference>
<keyword evidence="4" id="KW-0963">Cytoplasm</keyword>
<dbReference type="PANTHER" id="PTHR23354">
    <property type="entry name" value="NUCLEOLAR PROTEIN 7/ESTROGEN RECEPTOR COACTIVATOR-RELATED"/>
    <property type="match status" value="1"/>
</dbReference>
<dbReference type="AlphaFoldDB" id="A0A2T9YJG6"/>
<dbReference type="InterPro" id="IPR006571">
    <property type="entry name" value="TLDc_dom"/>
</dbReference>
<name>A0A2T9YJG6_9FUNG</name>
<protein>
    <recommendedName>
        <fullName evidence="7">MTOR-associated protein MEAK7</fullName>
    </recommendedName>
    <alternativeName>
        <fullName evidence="9">TBC/LysM-associated domain-containing protein 1</fullName>
    </alternativeName>
    <alternativeName>
        <fullName evidence="8">TLD domain-containing protein 1</fullName>
    </alternativeName>
</protein>
<dbReference type="SMART" id="SM00584">
    <property type="entry name" value="TLDc"/>
    <property type="match status" value="1"/>
</dbReference>
<evidence type="ECO:0000313" key="12">
    <source>
        <dbReference type="Proteomes" id="UP000245383"/>
    </source>
</evidence>